<dbReference type="RefSeq" id="WP_043189525.1">
    <property type="nucleotide sequence ID" value="NZ_CP009533.1"/>
</dbReference>
<proteinExistence type="predicted"/>
<name>A0A089YQ51_9PSED</name>
<protein>
    <recommendedName>
        <fullName evidence="3">Dephospho-CoA kinase</fullName>
    </recommendedName>
</protein>
<dbReference type="Proteomes" id="UP000029499">
    <property type="component" value="Chromosome"/>
</dbReference>
<keyword evidence="2" id="KW-1185">Reference proteome</keyword>
<dbReference type="AlphaFoldDB" id="A0A089YQ51"/>
<dbReference type="OrthoDB" id="6898060at2"/>
<dbReference type="Pfam" id="PF19925">
    <property type="entry name" value="DUF6388"/>
    <property type="match status" value="1"/>
</dbReference>
<sequence>MIAKEDRNQAALAIFLDAHPQLREEIQVLDSREQAQQVQWAFEDEAQAQGLEPWELALQLIAQSPEELKAMRLEVHQEVADALGLSWEDYCEFNAIEL</sequence>
<dbReference type="HOGENOM" id="CLU_155239_0_0_6"/>
<dbReference type="InterPro" id="IPR045662">
    <property type="entry name" value="DUF6388"/>
</dbReference>
<evidence type="ECO:0000313" key="1">
    <source>
        <dbReference type="EMBL" id="AIS17744.1"/>
    </source>
</evidence>
<dbReference type="KEGG" id="prh:LT40_10220"/>
<dbReference type="EMBL" id="CP009533">
    <property type="protein sequence ID" value="AIS17744.1"/>
    <property type="molecule type" value="Genomic_DNA"/>
</dbReference>
<organism evidence="1 2">
    <name type="scientific">Pseudomonas rhizosphaerae</name>
    <dbReference type="NCBI Taxonomy" id="216142"/>
    <lineage>
        <taxon>Bacteria</taxon>
        <taxon>Pseudomonadati</taxon>
        <taxon>Pseudomonadota</taxon>
        <taxon>Gammaproteobacteria</taxon>
        <taxon>Pseudomonadales</taxon>
        <taxon>Pseudomonadaceae</taxon>
        <taxon>Pseudomonas</taxon>
    </lineage>
</organism>
<evidence type="ECO:0000313" key="2">
    <source>
        <dbReference type="Proteomes" id="UP000029499"/>
    </source>
</evidence>
<accession>A0A089YQ51</accession>
<reference evidence="1 2" key="1">
    <citation type="journal article" date="2015" name="J. Biotechnol.">
        <title>Complete genome sequence of Pseudomonas rhizosphaerae IH5T (=DSM 16299T), a phosphate-solubilizing rhizobacterium for bacterial biofertilizer.</title>
        <authorList>
            <person name="Kwak Y."/>
            <person name="Jung B.K."/>
            <person name="Shin J.H."/>
        </authorList>
    </citation>
    <scope>NUCLEOTIDE SEQUENCE [LARGE SCALE GENOMIC DNA]</scope>
    <source>
        <strain evidence="1">DSM 16299</strain>
    </source>
</reference>
<gene>
    <name evidence="1" type="ORF">LT40_10220</name>
</gene>
<evidence type="ECO:0008006" key="3">
    <source>
        <dbReference type="Google" id="ProtNLM"/>
    </source>
</evidence>